<comment type="activity regulation">
    <text evidence="11">Inhibited by UTP.</text>
</comment>
<dbReference type="EMBL" id="ABAW02000019">
    <property type="protein sequence ID" value="EDP11259.1"/>
    <property type="molecule type" value="Genomic_DNA"/>
</dbReference>
<comment type="caution">
    <text evidence="13">The sequence shown here is derived from an EMBL/GenBank/DDBJ whole genome shotgun (WGS) entry which is preliminary data.</text>
</comment>
<organism evidence="13 14">
    <name type="scientific">Amedibacillus dolichus DSM 3991</name>
    <dbReference type="NCBI Taxonomy" id="428127"/>
    <lineage>
        <taxon>Bacteria</taxon>
        <taxon>Bacillati</taxon>
        <taxon>Bacillota</taxon>
        <taxon>Erysipelotrichia</taxon>
        <taxon>Erysipelotrichales</taxon>
        <taxon>Erysipelotrichaceae</taxon>
        <taxon>Amedibacillus</taxon>
    </lineage>
</organism>
<keyword evidence="9 11" id="KW-0665">Pyrimidine biosynthesis</keyword>
<dbReference type="UniPathway" id="UPA00159">
    <property type="reaction ID" value="UER00275"/>
</dbReference>
<comment type="function">
    <text evidence="11">Catalyzes the reversible phosphorylation of UMP to UDP.</text>
</comment>
<keyword evidence="8 11" id="KW-0067">ATP-binding</keyword>
<protein>
    <recommendedName>
        <fullName evidence="11">Uridylate kinase</fullName>
        <shortName evidence="11">UK</shortName>
        <ecNumber evidence="11">2.7.4.22</ecNumber>
    </recommendedName>
    <alternativeName>
        <fullName evidence="11">Uridine monophosphate kinase</fullName>
        <shortName evidence="11">UMP kinase</shortName>
        <shortName evidence="11">UMPK</shortName>
    </alternativeName>
</protein>
<evidence type="ECO:0000256" key="5">
    <source>
        <dbReference type="ARBA" id="ARBA00022679"/>
    </source>
</evidence>
<feature type="binding site" evidence="11">
    <location>
        <position position="176"/>
    </location>
    <ligand>
        <name>ATP</name>
        <dbReference type="ChEBI" id="CHEBI:30616"/>
    </ligand>
</feature>
<feature type="binding site" evidence="11">
    <location>
        <position position="78"/>
    </location>
    <ligand>
        <name>UMP</name>
        <dbReference type="ChEBI" id="CHEBI:57865"/>
    </ligand>
</feature>
<comment type="caution">
    <text evidence="11">Lacks conserved residue(s) required for the propagation of feature annotation.</text>
</comment>
<dbReference type="InterPro" id="IPR036393">
    <property type="entry name" value="AceGlu_kinase-like_sf"/>
</dbReference>
<evidence type="ECO:0000256" key="7">
    <source>
        <dbReference type="ARBA" id="ARBA00022777"/>
    </source>
</evidence>
<dbReference type="InterPro" id="IPR011817">
    <property type="entry name" value="Uridylate_kinase"/>
</dbReference>
<dbReference type="Proteomes" id="UP000004090">
    <property type="component" value="Unassembled WGS sequence"/>
</dbReference>
<feature type="domain" description="Aspartate/glutamate/uridylate kinase" evidence="12">
    <location>
        <begin position="12"/>
        <end position="221"/>
    </location>
</feature>
<dbReference type="NCBIfam" id="TIGR02075">
    <property type="entry name" value="pyrH_bact"/>
    <property type="match status" value="1"/>
</dbReference>
<reference evidence="13 14" key="1">
    <citation type="submission" date="2007-09" db="EMBL/GenBank/DDBJ databases">
        <title>Draft genome sequence of Eubacterium dolichum (DSM 3991).</title>
        <authorList>
            <person name="Sudarsanam P."/>
            <person name="Ley R."/>
            <person name="Guruge J."/>
            <person name="Turnbaugh P.J."/>
            <person name="Mahowald M."/>
            <person name="Liep D."/>
            <person name="Gordon J."/>
        </authorList>
    </citation>
    <scope>NUCLEOTIDE SEQUENCE [LARGE SCALE GENOMIC DNA]</scope>
    <source>
        <strain evidence="13 14">DSM 3991</strain>
    </source>
</reference>
<dbReference type="GO" id="GO:0005524">
    <property type="term" value="F:ATP binding"/>
    <property type="evidence" value="ECO:0007669"/>
    <property type="project" value="UniProtKB-KW"/>
</dbReference>
<dbReference type="STRING" id="428127.EUBDOL_01179"/>
<gene>
    <name evidence="11 13" type="primary">pyrH</name>
    <name evidence="13" type="ORF">EUBDOL_01179</name>
</gene>
<dbReference type="InterPro" id="IPR015963">
    <property type="entry name" value="Uridylate_kinase_bac"/>
</dbReference>
<sequence>MYRIKVDKSMYKRVLLKLSGEALSSPGNSFDPAILRSLAQELKEIHDLGIDLAIVVGGGNFIRGKMIEQMGVDRVQGDYMGMLGTVINALAVQNALEKIGVPTRVQTAIEMQKVAEPFIVRKAIRHLEKGRVVIFGAGTGNPYFSTDTTAALRASEINADVILMAKNGVDGVYNADPKTHPEATKYDNLTYMDLIQEGLQVMDTTATSMCMDNDIDLVVFNMNEKGNIIKAVRGEITGTVISKDGK</sequence>
<dbReference type="PIRSF" id="PIRSF005650">
    <property type="entry name" value="Uridylate_kin"/>
    <property type="match status" value="1"/>
</dbReference>
<name>A8RBT7_9FIRM</name>
<evidence type="ECO:0000256" key="10">
    <source>
        <dbReference type="ARBA" id="ARBA00047767"/>
    </source>
</evidence>
<dbReference type="Pfam" id="PF00696">
    <property type="entry name" value="AA_kinase"/>
    <property type="match status" value="1"/>
</dbReference>
<dbReference type="PANTHER" id="PTHR42833">
    <property type="entry name" value="URIDYLATE KINASE"/>
    <property type="match status" value="1"/>
</dbReference>
<feature type="binding site" evidence="11">
    <location>
        <position position="167"/>
    </location>
    <ligand>
        <name>ATP</name>
        <dbReference type="ChEBI" id="CHEBI:30616"/>
    </ligand>
</feature>
<evidence type="ECO:0000313" key="13">
    <source>
        <dbReference type="EMBL" id="EDP11259.1"/>
    </source>
</evidence>
<evidence type="ECO:0000256" key="11">
    <source>
        <dbReference type="HAMAP-Rule" id="MF_01220"/>
    </source>
</evidence>
<keyword evidence="5 11" id="KW-0808">Transferase</keyword>
<dbReference type="EC" id="2.7.4.22" evidence="11"/>
<feature type="binding site" evidence="11">
    <location>
        <position position="63"/>
    </location>
    <ligand>
        <name>ATP</name>
        <dbReference type="ChEBI" id="CHEBI:30616"/>
    </ligand>
</feature>
<accession>A8RBT7</accession>
<comment type="pathway">
    <text evidence="2 11">Pyrimidine metabolism; CTP biosynthesis via de novo pathway; UDP from UMP (UMPK route): step 1/1.</text>
</comment>
<dbReference type="InterPro" id="IPR001048">
    <property type="entry name" value="Asp/Glu/Uridylate_kinase"/>
</dbReference>
<comment type="subunit">
    <text evidence="11">Homohexamer.</text>
</comment>
<dbReference type="SUPFAM" id="SSF53633">
    <property type="entry name" value="Carbamate kinase-like"/>
    <property type="match status" value="1"/>
</dbReference>
<keyword evidence="6 11" id="KW-0547">Nucleotide-binding</keyword>
<feature type="binding site" evidence="11">
    <location>
        <begin position="139"/>
        <end position="146"/>
    </location>
    <ligand>
        <name>UMP</name>
        <dbReference type="ChEBI" id="CHEBI:57865"/>
    </ligand>
</feature>
<dbReference type="Gene3D" id="3.40.1160.10">
    <property type="entry name" value="Acetylglutamate kinase-like"/>
    <property type="match status" value="1"/>
</dbReference>
<dbReference type="GO" id="GO:0005737">
    <property type="term" value="C:cytoplasm"/>
    <property type="evidence" value="ECO:0007669"/>
    <property type="project" value="UniProtKB-SubCell"/>
</dbReference>
<evidence type="ECO:0000256" key="3">
    <source>
        <dbReference type="ARBA" id="ARBA00007614"/>
    </source>
</evidence>
<evidence type="ECO:0000256" key="1">
    <source>
        <dbReference type="ARBA" id="ARBA00004496"/>
    </source>
</evidence>
<reference evidence="13 14" key="2">
    <citation type="submission" date="2007-09" db="EMBL/GenBank/DDBJ databases">
        <authorList>
            <person name="Fulton L."/>
            <person name="Clifton S."/>
            <person name="Fulton B."/>
            <person name="Xu J."/>
            <person name="Minx P."/>
            <person name="Pepin K.H."/>
            <person name="Johnson M."/>
            <person name="Thiruvilangam P."/>
            <person name="Bhonagiri V."/>
            <person name="Nash W.E."/>
            <person name="Mardis E.R."/>
            <person name="Wilson R.K."/>
        </authorList>
    </citation>
    <scope>NUCLEOTIDE SEQUENCE [LARGE SCALE GENOMIC DNA]</scope>
    <source>
        <strain evidence="13 14">DSM 3991</strain>
    </source>
</reference>
<dbReference type="CDD" id="cd04254">
    <property type="entry name" value="AAK_UMPK-PyrH-Ec"/>
    <property type="match status" value="1"/>
</dbReference>
<dbReference type="HOGENOM" id="CLU_033861_0_0_9"/>
<dbReference type="GO" id="GO:0006225">
    <property type="term" value="P:UDP biosynthetic process"/>
    <property type="evidence" value="ECO:0007669"/>
    <property type="project" value="TreeGrafter"/>
</dbReference>
<feature type="binding site" evidence="11">
    <location>
        <begin position="17"/>
        <end position="20"/>
    </location>
    <ligand>
        <name>ATP</name>
        <dbReference type="ChEBI" id="CHEBI:30616"/>
    </ligand>
</feature>
<dbReference type="PANTHER" id="PTHR42833:SF4">
    <property type="entry name" value="URIDYLATE KINASE PUMPKIN, CHLOROPLASTIC"/>
    <property type="match status" value="1"/>
</dbReference>
<dbReference type="FunFam" id="3.40.1160.10:FF:000001">
    <property type="entry name" value="Uridylate kinase"/>
    <property type="match status" value="1"/>
</dbReference>
<dbReference type="eggNOG" id="COG0528">
    <property type="taxonomic scope" value="Bacteria"/>
</dbReference>
<evidence type="ECO:0000256" key="2">
    <source>
        <dbReference type="ARBA" id="ARBA00004791"/>
    </source>
</evidence>
<dbReference type="GO" id="GO:0044210">
    <property type="term" value="P:'de novo' CTP biosynthetic process"/>
    <property type="evidence" value="ECO:0007669"/>
    <property type="project" value="UniProtKB-UniRule"/>
</dbReference>
<comment type="similarity">
    <text evidence="3 11">Belongs to the UMP kinase family.</text>
</comment>
<feature type="binding site" evidence="11">
    <location>
        <position position="59"/>
    </location>
    <ligand>
        <name>ATP</name>
        <dbReference type="ChEBI" id="CHEBI:30616"/>
    </ligand>
</feature>
<evidence type="ECO:0000259" key="12">
    <source>
        <dbReference type="Pfam" id="PF00696"/>
    </source>
</evidence>
<evidence type="ECO:0000256" key="9">
    <source>
        <dbReference type="ARBA" id="ARBA00022975"/>
    </source>
</evidence>
<proteinExistence type="inferred from homology"/>
<evidence type="ECO:0000256" key="8">
    <source>
        <dbReference type="ARBA" id="ARBA00022840"/>
    </source>
</evidence>
<feature type="binding site" evidence="11">
    <location>
        <position position="173"/>
    </location>
    <ligand>
        <name>ATP</name>
        <dbReference type="ChEBI" id="CHEBI:30616"/>
    </ligand>
</feature>
<dbReference type="GO" id="GO:0033862">
    <property type="term" value="F:UMP kinase activity"/>
    <property type="evidence" value="ECO:0007669"/>
    <property type="project" value="UniProtKB-EC"/>
</dbReference>
<keyword evidence="4 11" id="KW-0963">Cytoplasm</keyword>
<feature type="binding site" evidence="11">
    <location>
        <position position="58"/>
    </location>
    <ligand>
        <name>UMP</name>
        <dbReference type="ChEBI" id="CHEBI:57865"/>
    </ligand>
</feature>
<evidence type="ECO:0000256" key="6">
    <source>
        <dbReference type="ARBA" id="ARBA00022741"/>
    </source>
</evidence>
<dbReference type="HAMAP" id="MF_01220_B">
    <property type="entry name" value="PyrH_B"/>
    <property type="match status" value="1"/>
</dbReference>
<dbReference type="AlphaFoldDB" id="A8RBT7"/>
<comment type="subcellular location">
    <subcellularLocation>
        <location evidence="1 11">Cytoplasm</location>
    </subcellularLocation>
</comment>
<evidence type="ECO:0000256" key="4">
    <source>
        <dbReference type="ARBA" id="ARBA00022490"/>
    </source>
</evidence>
<comment type="catalytic activity">
    <reaction evidence="10 11">
        <text>UMP + ATP = UDP + ADP</text>
        <dbReference type="Rhea" id="RHEA:24400"/>
        <dbReference type="ChEBI" id="CHEBI:30616"/>
        <dbReference type="ChEBI" id="CHEBI:57865"/>
        <dbReference type="ChEBI" id="CHEBI:58223"/>
        <dbReference type="ChEBI" id="CHEBI:456216"/>
        <dbReference type="EC" id="2.7.4.22"/>
    </reaction>
</comment>
<keyword evidence="7 11" id="KW-0418">Kinase</keyword>
<evidence type="ECO:0000313" key="14">
    <source>
        <dbReference type="Proteomes" id="UP000004090"/>
    </source>
</evidence>